<dbReference type="PROSITE" id="PS00012">
    <property type="entry name" value="PHOSPHOPANTETHEINE"/>
    <property type="match status" value="1"/>
</dbReference>
<dbReference type="InterPro" id="IPR036736">
    <property type="entry name" value="ACP-like_sf"/>
</dbReference>
<evidence type="ECO:0000313" key="4">
    <source>
        <dbReference type="EMBL" id="QTD53209.1"/>
    </source>
</evidence>
<feature type="domain" description="Carrier" evidence="3">
    <location>
        <begin position="13"/>
        <end position="64"/>
    </location>
</feature>
<dbReference type="InterPro" id="IPR006162">
    <property type="entry name" value="Ppantetheine_attach_site"/>
</dbReference>
<dbReference type="AlphaFoldDB" id="A0A8A4TTC5"/>
<keyword evidence="5" id="KW-1185">Reference proteome</keyword>
<evidence type="ECO:0000259" key="3">
    <source>
        <dbReference type="Pfam" id="PF00550"/>
    </source>
</evidence>
<evidence type="ECO:0000313" key="5">
    <source>
        <dbReference type="Proteomes" id="UP000663929"/>
    </source>
</evidence>
<protein>
    <recommendedName>
        <fullName evidence="3">Carrier domain-containing protein</fullName>
    </recommendedName>
</protein>
<keyword evidence="1" id="KW-0596">Phosphopantetheine</keyword>
<dbReference type="RefSeq" id="WP_237383309.1">
    <property type="nucleotide sequence ID" value="NZ_CP071793.1"/>
</dbReference>
<dbReference type="SUPFAM" id="SSF47336">
    <property type="entry name" value="ACP-like"/>
    <property type="match status" value="1"/>
</dbReference>
<gene>
    <name evidence="4" type="ORF">J3U87_12195</name>
</gene>
<proteinExistence type="predicted"/>
<accession>A0A8A4TTC5</accession>
<dbReference type="EMBL" id="CP071793">
    <property type="protein sequence ID" value="QTD53209.1"/>
    <property type="molecule type" value="Genomic_DNA"/>
</dbReference>
<evidence type="ECO:0000256" key="2">
    <source>
        <dbReference type="ARBA" id="ARBA00022553"/>
    </source>
</evidence>
<keyword evidence="2" id="KW-0597">Phosphoprotein</keyword>
<dbReference type="Proteomes" id="UP000663929">
    <property type="component" value="Chromosome"/>
</dbReference>
<reference evidence="4" key="1">
    <citation type="submission" date="2021-03" db="EMBL/GenBank/DDBJ databases">
        <title>Acanthopleuribacteraceae sp. M133.</title>
        <authorList>
            <person name="Wang G."/>
        </authorList>
    </citation>
    <scope>NUCLEOTIDE SEQUENCE</scope>
    <source>
        <strain evidence="4">M133</strain>
    </source>
</reference>
<dbReference type="InterPro" id="IPR009081">
    <property type="entry name" value="PP-bd_ACP"/>
</dbReference>
<organism evidence="4 5">
    <name type="scientific">Sulfidibacter corallicola</name>
    <dbReference type="NCBI Taxonomy" id="2818388"/>
    <lineage>
        <taxon>Bacteria</taxon>
        <taxon>Pseudomonadati</taxon>
        <taxon>Acidobacteriota</taxon>
        <taxon>Holophagae</taxon>
        <taxon>Acanthopleuribacterales</taxon>
        <taxon>Acanthopleuribacteraceae</taxon>
        <taxon>Sulfidibacter</taxon>
    </lineage>
</organism>
<dbReference type="Gene3D" id="1.10.1200.10">
    <property type="entry name" value="ACP-like"/>
    <property type="match status" value="1"/>
</dbReference>
<dbReference type="KEGG" id="scor:J3U87_12195"/>
<evidence type="ECO:0000256" key="1">
    <source>
        <dbReference type="ARBA" id="ARBA00022450"/>
    </source>
</evidence>
<dbReference type="Pfam" id="PF00550">
    <property type="entry name" value="PP-binding"/>
    <property type="match status" value="1"/>
</dbReference>
<sequence length="185" mass="20930">MRNVPELAALAERVEAIIRDNTDKDQSIPHNIPLIKEAGLDSLDMIETSFALEEFFGFQFSDQNAIESLADRLEEGMLIDETASLTPLGREMVQKRMPELAHVDLPDPLRMVELQQYYTVETFARLMREFYLAAPDTCPESGEAVVLDGFKIVTVESRRTVEVPTGDQLIEAWVTKTAEELKQRA</sequence>
<name>A0A8A4TTC5_SULCO</name>